<gene>
    <name evidence="1" type="ORF">MRB53_025826</name>
</gene>
<evidence type="ECO:0000313" key="1">
    <source>
        <dbReference type="EMBL" id="KAJ8632490.1"/>
    </source>
</evidence>
<comment type="caution">
    <text evidence="1">The sequence shown here is derived from an EMBL/GenBank/DDBJ whole genome shotgun (WGS) entry which is preliminary data.</text>
</comment>
<reference evidence="1 2" key="1">
    <citation type="journal article" date="2022" name="Hortic Res">
        <title>A haplotype resolved chromosomal level avocado genome allows analysis of novel avocado genes.</title>
        <authorList>
            <person name="Nath O."/>
            <person name="Fletcher S.J."/>
            <person name="Hayward A."/>
            <person name="Shaw L.M."/>
            <person name="Masouleh A.K."/>
            <person name="Furtado A."/>
            <person name="Henry R.J."/>
            <person name="Mitter N."/>
        </authorList>
    </citation>
    <scope>NUCLEOTIDE SEQUENCE [LARGE SCALE GENOMIC DNA]</scope>
    <source>
        <strain evidence="2">cv. Hass</strain>
    </source>
</reference>
<dbReference type="EMBL" id="CM056816">
    <property type="protein sequence ID" value="KAJ8632490.1"/>
    <property type="molecule type" value="Genomic_DNA"/>
</dbReference>
<protein>
    <submittedName>
        <fullName evidence="1">Uncharacterized protein</fullName>
    </submittedName>
</protein>
<keyword evidence="2" id="KW-1185">Reference proteome</keyword>
<accession>A0ACC2LGB0</accession>
<sequence length="423" mass="46567">MIYDDSLGTELVEQRIIPRPMQANGVKSCTSRSSLELIFSFFPSLHYKMFTTGMLLLSKMILSQGAYIFSLLTYRQIIASLFILPLCLFMEKGMQRKITWKAMVLIFFNGLFGITMAFGLYYFGLRDTSATFASNFLNLIPIATFILSFAFGMEKLGLETIGGRVKLIGTFLCVGGAITISLYRGKALHLWSSHAQHHAAMTNAENRDITKGSLLLLGGCISSATWFIVQVKLFKVFPSMYWATMLSCMAGCLQAAVIGVALDRRMSSWRLGLDLNLLTIVYSGILTTGVNFCLISWAVATKGPTYPSMFNPLSLIFVSILESLFMGNQLFVGSILGTILISGGLYAFLWGKSNQLRAQNGKAGELVMVPESTHSNVSITPVNVGDVTMVLDSHHDSSNLPIADQNNSSLNVKTRENFVMVSK</sequence>
<dbReference type="Proteomes" id="UP001234297">
    <property type="component" value="Chromosome 8"/>
</dbReference>
<proteinExistence type="predicted"/>
<name>A0ACC2LGB0_PERAE</name>
<organism evidence="1 2">
    <name type="scientific">Persea americana</name>
    <name type="common">Avocado</name>
    <dbReference type="NCBI Taxonomy" id="3435"/>
    <lineage>
        <taxon>Eukaryota</taxon>
        <taxon>Viridiplantae</taxon>
        <taxon>Streptophyta</taxon>
        <taxon>Embryophyta</taxon>
        <taxon>Tracheophyta</taxon>
        <taxon>Spermatophyta</taxon>
        <taxon>Magnoliopsida</taxon>
        <taxon>Magnoliidae</taxon>
        <taxon>Laurales</taxon>
        <taxon>Lauraceae</taxon>
        <taxon>Persea</taxon>
    </lineage>
</organism>
<evidence type="ECO:0000313" key="2">
    <source>
        <dbReference type="Proteomes" id="UP001234297"/>
    </source>
</evidence>